<organism evidence="2">
    <name type="scientific">uncultured Lysobacter sp</name>
    <dbReference type="NCBI Taxonomy" id="271060"/>
    <lineage>
        <taxon>Bacteria</taxon>
        <taxon>Pseudomonadati</taxon>
        <taxon>Pseudomonadota</taxon>
        <taxon>Gammaproteobacteria</taxon>
        <taxon>Lysobacterales</taxon>
        <taxon>Lysobacteraceae</taxon>
        <taxon>Lysobacter</taxon>
        <taxon>environmental samples</taxon>
    </lineage>
</organism>
<accession>A0A6J4KXS2</accession>
<proteinExistence type="predicted"/>
<dbReference type="EMBL" id="CADCUA010000297">
    <property type="protein sequence ID" value="CAA9318500.1"/>
    <property type="molecule type" value="Genomic_DNA"/>
</dbReference>
<feature type="non-terminal residue" evidence="2">
    <location>
        <position position="67"/>
    </location>
</feature>
<feature type="region of interest" description="Disordered" evidence="1">
    <location>
        <begin position="1"/>
        <end position="67"/>
    </location>
</feature>
<protein>
    <submittedName>
        <fullName evidence="2">Uncharacterized protein</fullName>
    </submittedName>
</protein>
<name>A0A6J4KXS2_9GAMM</name>
<sequence length="67" mass="7626">AHHAQARQTRDRICPHQGNGPCRRPEGSAGQRAGLGRSFQWPRQAHQSRPEPNCWPEARRRQPPLAL</sequence>
<feature type="non-terminal residue" evidence="2">
    <location>
        <position position="1"/>
    </location>
</feature>
<evidence type="ECO:0000256" key="1">
    <source>
        <dbReference type="SAM" id="MobiDB-lite"/>
    </source>
</evidence>
<gene>
    <name evidence="2" type="ORF">AVDCRST_MAG71-1137</name>
</gene>
<dbReference type="AlphaFoldDB" id="A0A6J4KXS2"/>
<evidence type="ECO:0000313" key="2">
    <source>
        <dbReference type="EMBL" id="CAA9318500.1"/>
    </source>
</evidence>
<reference evidence="2" key="1">
    <citation type="submission" date="2020-02" db="EMBL/GenBank/DDBJ databases">
        <authorList>
            <person name="Meier V. D."/>
        </authorList>
    </citation>
    <scope>NUCLEOTIDE SEQUENCE</scope>
    <source>
        <strain evidence="2">AVDCRST_MAG71</strain>
    </source>
</reference>